<dbReference type="PROSITE" id="PS00941">
    <property type="entry name" value="CARBOXYLESTERASE_B_2"/>
    <property type="match status" value="1"/>
</dbReference>
<accession>A0AAD4KK47</accession>
<evidence type="ECO:0000313" key="5">
    <source>
        <dbReference type="EMBL" id="KAH8694081.1"/>
    </source>
</evidence>
<dbReference type="RefSeq" id="XP_046069751.1">
    <property type="nucleotide sequence ID" value="XM_046220795.1"/>
</dbReference>
<feature type="signal peptide" evidence="3">
    <location>
        <begin position="1"/>
        <end position="19"/>
    </location>
</feature>
<dbReference type="SUPFAM" id="SSF53474">
    <property type="entry name" value="alpha/beta-Hydrolases"/>
    <property type="match status" value="1"/>
</dbReference>
<dbReference type="InterPro" id="IPR050654">
    <property type="entry name" value="AChE-related_enzymes"/>
</dbReference>
<gene>
    <name evidence="5" type="ORF">BGW36DRAFT_430106</name>
</gene>
<comment type="caution">
    <text evidence="5">The sequence shown here is derived from an EMBL/GenBank/DDBJ whole genome shotgun (WGS) entry which is preliminary data.</text>
</comment>
<dbReference type="EMBL" id="JAJTJA010000009">
    <property type="protein sequence ID" value="KAH8694081.1"/>
    <property type="molecule type" value="Genomic_DNA"/>
</dbReference>
<reference evidence="5" key="1">
    <citation type="submission" date="2021-12" db="EMBL/GenBank/DDBJ databases">
        <title>Convergent genome expansion in fungi linked to evolution of root-endophyte symbiosis.</title>
        <authorList>
            <consortium name="DOE Joint Genome Institute"/>
            <person name="Ke Y.-H."/>
            <person name="Bonito G."/>
            <person name="Liao H.-L."/>
            <person name="Looney B."/>
            <person name="Rojas-Flechas A."/>
            <person name="Nash J."/>
            <person name="Hameed K."/>
            <person name="Schadt C."/>
            <person name="Martin F."/>
            <person name="Crous P.W."/>
            <person name="Miettinen O."/>
            <person name="Magnuson J.K."/>
            <person name="Labbe J."/>
            <person name="Jacobson D."/>
            <person name="Doktycz M.J."/>
            <person name="Veneault-Fourrey C."/>
            <person name="Kuo A."/>
            <person name="Mondo S."/>
            <person name="Calhoun S."/>
            <person name="Riley R."/>
            <person name="Ohm R."/>
            <person name="LaButti K."/>
            <person name="Andreopoulos B."/>
            <person name="Pangilinan J."/>
            <person name="Nolan M."/>
            <person name="Tritt A."/>
            <person name="Clum A."/>
            <person name="Lipzen A."/>
            <person name="Daum C."/>
            <person name="Barry K."/>
            <person name="Grigoriev I.V."/>
            <person name="Vilgalys R."/>
        </authorList>
    </citation>
    <scope>NUCLEOTIDE SEQUENCE</scope>
    <source>
        <strain evidence="5">PMI_201</strain>
    </source>
</reference>
<dbReference type="InterPro" id="IPR029058">
    <property type="entry name" value="AB_hydrolase_fold"/>
</dbReference>
<name>A0AAD4KK47_9EURO</name>
<feature type="domain" description="Carboxylesterase type B" evidence="4">
    <location>
        <begin position="25"/>
        <end position="360"/>
    </location>
</feature>
<dbReference type="GeneID" id="70251082"/>
<proteinExistence type="inferred from homology"/>
<keyword evidence="2" id="KW-0378">Hydrolase</keyword>
<organism evidence="5 6">
    <name type="scientific">Talaromyces proteolyticus</name>
    <dbReference type="NCBI Taxonomy" id="1131652"/>
    <lineage>
        <taxon>Eukaryota</taxon>
        <taxon>Fungi</taxon>
        <taxon>Dikarya</taxon>
        <taxon>Ascomycota</taxon>
        <taxon>Pezizomycotina</taxon>
        <taxon>Eurotiomycetes</taxon>
        <taxon>Eurotiomycetidae</taxon>
        <taxon>Eurotiales</taxon>
        <taxon>Trichocomaceae</taxon>
        <taxon>Talaromyces</taxon>
        <taxon>Talaromyces sect. Bacilispori</taxon>
    </lineage>
</organism>
<keyword evidence="6" id="KW-1185">Reference proteome</keyword>
<evidence type="ECO:0000259" key="4">
    <source>
        <dbReference type="Pfam" id="PF00135"/>
    </source>
</evidence>
<feature type="chain" id="PRO_5041915858" evidence="3">
    <location>
        <begin position="20"/>
        <end position="504"/>
    </location>
</feature>
<dbReference type="PANTHER" id="PTHR43918:SF4">
    <property type="entry name" value="CARBOXYLIC ESTER HYDROLASE"/>
    <property type="match status" value="1"/>
</dbReference>
<sequence>MSLLLFCTAVLCCIAAALSSPRNGPHVNTSSGPVVGFIDRSIPNVHQYLGVPYAEPPLGNLKFLPPKAKSPTKSITLANTMPPNCMYWLSKLPQLTDIVTEYNPSPNMSEDCLYLNIFAPTHPTENKLPVLFWVYGGEWLFGGVSSPYELPQRWVSRSQDVIIVQVNYRVNVFGFPGARGLKDGERNVGLMDMRLGLEWVRDNIEKFGGDSDNIVLWGNAAGGASIDMLQFGKYAHDPIANGVIADSAVALLASNGAKDVDHYSFTHLAQQMGCPTNTSEAELDCMREVDPFKIENFLQVYSDKNSTPPLWFNPMADNVTVFTVDQYVEMGSAGNFSKLPMLTGSNSNEFAQLTILSDGQSPNLTEIRDQTIEEWQCPIIKTINYRRQAGALTYRWYYEGNFTNISPQPWMGAYHFSELPLLAGTHSLYRSNSTAYEYAVSHEMQSLWRAFAANPKNGLSRIGWPETGSSGKAMGIALTDEGQLSAGLKVLELLDSVPGDSKCA</sequence>
<keyword evidence="3" id="KW-0732">Signal</keyword>
<evidence type="ECO:0000256" key="3">
    <source>
        <dbReference type="SAM" id="SignalP"/>
    </source>
</evidence>
<dbReference type="InterPro" id="IPR019819">
    <property type="entry name" value="Carboxylesterase_B_CS"/>
</dbReference>
<dbReference type="InterPro" id="IPR002018">
    <property type="entry name" value="CarbesteraseB"/>
</dbReference>
<dbReference type="PANTHER" id="PTHR43918">
    <property type="entry name" value="ACETYLCHOLINESTERASE"/>
    <property type="match status" value="1"/>
</dbReference>
<evidence type="ECO:0000313" key="6">
    <source>
        <dbReference type="Proteomes" id="UP001201262"/>
    </source>
</evidence>
<dbReference type="GO" id="GO:0052689">
    <property type="term" value="F:carboxylic ester hydrolase activity"/>
    <property type="evidence" value="ECO:0007669"/>
    <property type="project" value="TreeGrafter"/>
</dbReference>
<protein>
    <submittedName>
        <fullName evidence="5">Para-nitrobenzyl esterase</fullName>
    </submittedName>
</protein>
<comment type="similarity">
    <text evidence="1">Belongs to the type-B carboxylesterase/lipase family.</text>
</comment>
<dbReference type="AlphaFoldDB" id="A0AAD4KK47"/>
<dbReference type="Gene3D" id="3.40.50.1820">
    <property type="entry name" value="alpha/beta hydrolase"/>
    <property type="match status" value="2"/>
</dbReference>
<dbReference type="Pfam" id="PF00135">
    <property type="entry name" value="COesterase"/>
    <property type="match status" value="2"/>
</dbReference>
<evidence type="ECO:0000256" key="2">
    <source>
        <dbReference type="ARBA" id="ARBA00022801"/>
    </source>
</evidence>
<feature type="domain" description="Carboxylesterase type B" evidence="4">
    <location>
        <begin position="375"/>
        <end position="477"/>
    </location>
</feature>
<dbReference type="Proteomes" id="UP001201262">
    <property type="component" value="Unassembled WGS sequence"/>
</dbReference>
<evidence type="ECO:0000256" key="1">
    <source>
        <dbReference type="ARBA" id="ARBA00005964"/>
    </source>
</evidence>